<name>A0A5C3MXM3_9AGAM</name>
<evidence type="ECO:0000313" key="2">
    <source>
        <dbReference type="Proteomes" id="UP000305948"/>
    </source>
</evidence>
<dbReference type="STRING" id="5364.A0A5C3MXM3"/>
<dbReference type="Proteomes" id="UP000305948">
    <property type="component" value="Unassembled WGS sequence"/>
</dbReference>
<dbReference type="OrthoDB" id="372487at2759"/>
<keyword evidence="2" id="KW-1185">Reference proteome</keyword>
<organism evidence="1 2">
    <name type="scientific">Heliocybe sulcata</name>
    <dbReference type="NCBI Taxonomy" id="5364"/>
    <lineage>
        <taxon>Eukaryota</taxon>
        <taxon>Fungi</taxon>
        <taxon>Dikarya</taxon>
        <taxon>Basidiomycota</taxon>
        <taxon>Agaricomycotina</taxon>
        <taxon>Agaricomycetes</taxon>
        <taxon>Gloeophyllales</taxon>
        <taxon>Gloeophyllaceae</taxon>
        <taxon>Heliocybe</taxon>
    </lineage>
</organism>
<sequence>MGWSGCSRCTRRFCRLWVCTDRIIWKVSIRSHAACADGYVNENGVINTKRLQVVLDEMKEWELEVFSREYADLNWFKGKQSKHVQNMEVAKKRAGQSSWFYHFLAAFLIRVTCCSLDARPKGHL</sequence>
<dbReference type="EMBL" id="ML213514">
    <property type="protein sequence ID" value="TFK49940.1"/>
    <property type="molecule type" value="Genomic_DNA"/>
</dbReference>
<protein>
    <submittedName>
        <fullName evidence="1">Uncharacterized protein</fullName>
    </submittedName>
</protein>
<dbReference type="AlphaFoldDB" id="A0A5C3MXM3"/>
<gene>
    <name evidence="1" type="ORF">OE88DRAFT_1661361</name>
</gene>
<reference evidence="1 2" key="1">
    <citation type="journal article" date="2019" name="Nat. Ecol. Evol.">
        <title>Megaphylogeny resolves global patterns of mushroom evolution.</title>
        <authorList>
            <person name="Varga T."/>
            <person name="Krizsan K."/>
            <person name="Foldi C."/>
            <person name="Dima B."/>
            <person name="Sanchez-Garcia M."/>
            <person name="Sanchez-Ramirez S."/>
            <person name="Szollosi G.J."/>
            <person name="Szarkandi J.G."/>
            <person name="Papp V."/>
            <person name="Albert L."/>
            <person name="Andreopoulos W."/>
            <person name="Angelini C."/>
            <person name="Antonin V."/>
            <person name="Barry K.W."/>
            <person name="Bougher N.L."/>
            <person name="Buchanan P."/>
            <person name="Buyck B."/>
            <person name="Bense V."/>
            <person name="Catcheside P."/>
            <person name="Chovatia M."/>
            <person name="Cooper J."/>
            <person name="Damon W."/>
            <person name="Desjardin D."/>
            <person name="Finy P."/>
            <person name="Geml J."/>
            <person name="Haridas S."/>
            <person name="Hughes K."/>
            <person name="Justo A."/>
            <person name="Karasinski D."/>
            <person name="Kautmanova I."/>
            <person name="Kiss B."/>
            <person name="Kocsube S."/>
            <person name="Kotiranta H."/>
            <person name="LaButti K.M."/>
            <person name="Lechner B.E."/>
            <person name="Liimatainen K."/>
            <person name="Lipzen A."/>
            <person name="Lukacs Z."/>
            <person name="Mihaltcheva S."/>
            <person name="Morgado L.N."/>
            <person name="Niskanen T."/>
            <person name="Noordeloos M.E."/>
            <person name="Ohm R.A."/>
            <person name="Ortiz-Santana B."/>
            <person name="Ovrebo C."/>
            <person name="Racz N."/>
            <person name="Riley R."/>
            <person name="Savchenko A."/>
            <person name="Shiryaev A."/>
            <person name="Soop K."/>
            <person name="Spirin V."/>
            <person name="Szebenyi C."/>
            <person name="Tomsovsky M."/>
            <person name="Tulloss R.E."/>
            <person name="Uehling J."/>
            <person name="Grigoriev I.V."/>
            <person name="Vagvolgyi C."/>
            <person name="Papp T."/>
            <person name="Martin F.M."/>
            <person name="Miettinen O."/>
            <person name="Hibbett D.S."/>
            <person name="Nagy L.G."/>
        </authorList>
    </citation>
    <scope>NUCLEOTIDE SEQUENCE [LARGE SCALE GENOMIC DNA]</scope>
    <source>
        <strain evidence="1 2">OMC1185</strain>
    </source>
</reference>
<accession>A0A5C3MXM3</accession>
<proteinExistence type="predicted"/>
<evidence type="ECO:0000313" key="1">
    <source>
        <dbReference type="EMBL" id="TFK49940.1"/>
    </source>
</evidence>